<evidence type="ECO:0000256" key="2">
    <source>
        <dbReference type="SAM" id="Coils"/>
    </source>
</evidence>
<protein>
    <submittedName>
        <fullName evidence="3">Chemotaxis protein CheX</fullName>
    </submittedName>
</protein>
<reference evidence="3" key="1">
    <citation type="submission" date="2021-04" db="EMBL/GenBank/DDBJ databases">
        <authorList>
            <person name="Karlyshev A.V."/>
        </authorList>
    </citation>
    <scope>NUCLEOTIDE SEQUENCE</scope>
    <source>
        <strain evidence="3">LMG 29479</strain>
    </source>
</reference>
<dbReference type="SUPFAM" id="SSF160246">
    <property type="entry name" value="EspE N-terminal domain-like"/>
    <property type="match status" value="2"/>
</dbReference>
<dbReference type="InterPro" id="IPR037257">
    <property type="entry name" value="T2SS_E_N_sf"/>
</dbReference>
<evidence type="ECO:0000313" key="3">
    <source>
        <dbReference type="EMBL" id="MBR0561351.1"/>
    </source>
</evidence>
<proteinExistence type="predicted"/>
<accession>A0A8J8AWB0</accession>
<dbReference type="GO" id="GO:0006935">
    <property type="term" value="P:chemotaxis"/>
    <property type="evidence" value="ECO:0007669"/>
    <property type="project" value="UniProtKB-KW"/>
</dbReference>
<dbReference type="SUPFAM" id="SSF103039">
    <property type="entry name" value="CheC-like"/>
    <property type="match status" value="1"/>
</dbReference>
<comment type="caution">
    <text evidence="3">The sequence shown here is derived from an EMBL/GenBank/DDBJ whole genome shotgun (WGS) entry which is preliminary data.</text>
</comment>
<sequence>MAAKFLGQFLLEKGAITREQLLAALDAQQASNPLLGELADQRGLLTATQARRINERQRAEDRRFGDIAVEMGLLDAAQVDALVAAQKAQRKLFGEILIEQGTLTRDELEAELAAHQADRDDAIRAVELHTAGHALGDVAGAAIETCARLFPRILGTPAMVSKLVESAADLDDCDVTAHVRIESERPLVVALACGRETMRRIGCAFLSIGPGECDAELALDALGELVNVLMGYVVRDALPADASYRAAPPSSLLPATQLLADGALAVALHSKLGPFVLLVGR</sequence>
<evidence type="ECO:0000256" key="1">
    <source>
        <dbReference type="ARBA" id="ARBA00022500"/>
    </source>
</evidence>
<dbReference type="EMBL" id="JAGQFT010000008">
    <property type="protein sequence ID" value="MBR0561351.1"/>
    <property type="molecule type" value="Genomic_DNA"/>
</dbReference>
<name>A0A8J8AWB0_9GAMM</name>
<gene>
    <name evidence="3" type="ORF">KB893_02275</name>
</gene>
<keyword evidence="1" id="KW-0145">Chemotaxis</keyword>
<organism evidence="3">
    <name type="scientific">Coralloluteibacterium stylophorae</name>
    <dbReference type="NCBI Taxonomy" id="1776034"/>
    <lineage>
        <taxon>Bacteria</taxon>
        <taxon>Pseudomonadati</taxon>
        <taxon>Pseudomonadota</taxon>
        <taxon>Gammaproteobacteria</taxon>
        <taxon>Lysobacterales</taxon>
        <taxon>Lysobacteraceae</taxon>
        <taxon>Coralloluteibacterium</taxon>
    </lineage>
</organism>
<dbReference type="AlphaFoldDB" id="A0A8J8AWB0"/>
<dbReference type="Gene3D" id="3.40.1550.10">
    <property type="entry name" value="CheC-like"/>
    <property type="match status" value="1"/>
</dbReference>
<keyword evidence="2" id="KW-0175">Coiled coil</keyword>
<dbReference type="InterPro" id="IPR028976">
    <property type="entry name" value="CheC-like_sf"/>
</dbReference>
<feature type="coiled-coil region" evidence="2">
    <location>
        <begin position="98"/>
        <end position="125"/>
    </location>
</feature>